<proteinExistence type="predicted"/>
<dbReference type="AlphaFoldDB" id="A0A9D4WIB3"/>
<organism evidence="3 4">
    <name type="scientific">Pisum sativum</name>
    <name type="common">Garden pea</name>
    <name type="synonym">Lathyrus oleraceus</name>
    <dbReference type="NCBI Taxonomy" id="3888"/>
    <lineage>
        <taxon>Eukaryota</taxon>
        <taxon>Viridiplantae</taxon>
        <taxon>Streptophyta</taxon>
        <taxon>Embryophyta</taxon>
        <taxon>Tracheophyta</taxon>
        <taxon>Spermatophyta</taxon>
        <taxon>Magnoliopsida</taxon>
        <taxon>eudicotyledons</taxon>
        <taxon>Gunneridae</taxon>
        <taxon>Pentapetalae</taxon>
        <taxon>rosids</taxon>
        <taxon>fabids</taxon>
        <taxon>Fabales</taxon>
        <taxon>Fabaceae</taxon>
        <taxon>Papilionoideae</taxon>
        <taxon>50 kb inversion clade</taxon>
        <taxon>NPAAA clade</taxon>
        <taxon>Hologalegina</taxon>
        <taxon>IRL clade</taxon>
        <taxon>Fabeae</taxon>
        <taxon>Lathyrus</taxon>
    </lineage>
</organism>
<evidence type="ECO:0000313" key="3">
    <source>
        <dbReference type="EMBL" id="KAI5402062.1"/>
    </source>
</evidence>
<keyword evidence="2" id="KW-0732">Signal</keyword>
<protein>
    <submittedName>
        <fullName evidence="3">Uncharacterized protein</fullName>
    </submittedName>
</protein>
<dbReference type="Gramene" id="Psat06G0650900-T1">
    <property type="protein sequence ID" value="KAI5402062.1"/>
    <property type="gene ID" value="KIW84_066509"/>
</dbReference>
<evidence type="ECO:0000256" key="1">
    <source>
        <dbReference type="SAM" id="MobiDB-lite"/>
    </source>
</evidence>
<feature type="region of interest" description="Disordered" evidence="1">
    <location>
        <begin position="60"/>
        <end position="97"/>
    </location>
</feature>
<accession>A0A9D4WIB3</accession>
<feature type="chain" id="PRO_5038920604" evidence="2">
    <location>
        <begin position="28"/>
        <end position="162"/>
    </location>
</feature>
<reference evidence="3 4" key="1">
    <citation type="journal article" date="2022" name="Nat. Genet.">
        <title>Improved pea reference genome and pan-genome highlight genomic features and evolutionary characteristics.</title>
        <authorList>
            <person name="Yang T."/>
            <person name="Liu R."/>
            <person name="Luo Y."/>
            <person name="Hu S."/>
            <person name="Wang D."/>
            <person name="Wang C."/>
            <person name="Pandey M.K."/>
            <person name="Ge S."/>
            <person name="Xu Q."/>
            <person name="Li N."/>
            <person name="Li G."/>
            <person name="Huang Y."/>
            <person name="Saxena R.K."/>
            <person name="Ji Y."/>
            <person name="Li M."/>
            <person name="Yan X."/>
            <person name="He Y."/>
            <person name="Liu Y."/>
            <person name="Wang X."/>
            <person name="Xiang C."/>
            <person name="Varshney R.K."/>
            <person name="Ding H."/>
            <person name="Gao S."/>
            <person name="Zong X."/>
        </authorList>
    </citation>
    <scope>NUCLEOTIDE SEQUENCE [LARGE SCALE GENOMIC DNA]</scope>
    <source>
        <strain evidence="3 4">cv. Zhongwan 6</strain>
    </source>
</reference>
<evidence type="ECO:0000256" key="2">
    <source>
        <dbReference type="SAM" id="SignalP"/>
    </source>
</evidence>
<name>A0A9D4WIB3_PEA</name>
<comment type="caution">
    <text evidence="3">The sequence shown here is derived from an EMBL/GenBank/DDBJ whole genome shotgun (WGS) entry which is preliminary data.</text>
</comment>
<dbReference type="Proteomes" id="UP001058974">
    <property type="component" value="Chromosome 6"/>
</dbReference>
<dbReference type="EMBL" id="JAMSHJ010000006">
    <property type="protein sequence ID" value="KAI5402062.1"/>
    <property type="molecule type" value="Genomic_DNA"/>
</dbReference>
<sequence>MRFLNLLVMKSLLQLLLPNLQLLSSPAKSTCISNTDDAAVVVALTVTTDPLIPQRQDEFQKVSTEGNQDPDTHHIQGPSSAAGGETHLTDKGKSTPLASEKDDLMLFSIGDTRSVELLMEKFHEFSKATRLVVNPHKCKAYYRRVNDQAKIEFQHLTSYDEG</sequence>
<evidence type="ECO:0000313" key="4">
    <source>
        <dbReference type="Proteomes" id="UP001058974"/>
    </source>
</evidence>
<feature type="compositionally biased region" description="Basic and acidic residues" evidence="1">
    <location>
        <begin position="87"/>
        <end position="97"/>
    </location>
</feature>
<feature type="signal peptide" evidence="2">
    <location>
        <begin position="1"/>
        <end position="27"/>
    </location>
</feature>
<gene>
    <name evidence="3" type="ORF">KIW84_066509</name>
</gene>
<keyword evidence="4" id="KW-1185">Reference proteome</keyword>